<evidence type="ECO:0000256" key="3">
    <source>
        <dbReference type="RuleBase" id="RU000461"/>
    </source>
</evidence>
<dbReference type="EMBL" id="JABTTQ020000689">
    <property type="protein sequence ID" value="KAK6138656.1"/>
    <property type="molecule type" value="Genomic_DNA"/>
</dbReference>
<dbReference type="Gene3D" id="1.10.630.10">
    <property type="entry name" value="Cytochrome P450"/>
    <property type="match status" value="1"/>
</dbReference>
<proteinExistence type="inferred from homology"/>
<dbReference type="InterPro" id="IPR001128">
    <property type="entry name" value="Cyt_P450"/>
</dbReference>
<keyword evidence="3" id="KW-0503">Monooxygenase</keyword>
<organism evidence="4 5">
    <name type="scientific">Rehmannia glutinosa</name>
    <name type="common">Chinese foxglove</name>
    <dbReference type="NCBI Taxonomy" id="99300"/>
    <lineage>
        <taxon>Eukaryota</taxon>
        <taxon>Viridiplantae</taxon>
        <taxon>Streptophyta</taxon>
        <taxon>Embryophyta</taxon>
        <taxon>Tracheophyta</taxon>
        <taxon>Spermatophyta</taxon>
        <taxon>Magnoliopsida</taxon>
        <taxon>eudicotyledons</taxon>
        <taxon>Gunneridae</taxon>
        <taxon>Pentapetalae</taxon>
        <taxon>asterids</taxon>
        <taxon>lamiids</taxon>
        <taxon>Lamiales</taxon>
        <taxon>Orobanchaceae</taxon>
        <taxon>Rehmannieae</taxon>
        <taxon>Rehmannia</taxon>
    </lineage>
</organism>
<dbReference type="Pfam" id="PF00067">
    <property type="entry name" value="p450"/>
    <property type="match status" value="1"/>
</dbReference>
<evidence type="ECO:0000256" key="2">
    <source>
        <dbReference type="ARBA" id="ARBA00023002"/>
    </source>
</evidence>
<dbReference type="SUPFAM" id="SSF48264">
    <property type="entry name" value="Cytochrome P450"/>
    <property type="match status" value="1"/>
</dbReference>
<comment type="similarity">
    <text evidence="3">Belongs to the cytochrome P450 family.</text>
</comment>
<keyword evidence="3" id="KW-0479">Metal-binding</keyword>
<reference evidence="4 5" key="1">
    <citation type="journal article" date="2021" name="Comput. Struct. Biotechnol. J.">
        <title>De novo genome assembly of the potent medicinal plant Rehmannia glutinosa using nanopore technology.</title>
        <authorList>
            <person name="Ma L."/>
            <person name="Dong C."/>
            <person name="Song C."/>
            <person name="Wang X."/>
            <person name="Zheng X."/>
            <person name="Niu Y."/>
            <person name="Chen S."/>
            <person name="Feng W."/>
        </authorList>
    </citation>
    <scope>NUCLEOTIDE SEQUENCE [LARGE SCALE GENOMIC DNA]</scope>
    <source>
        <strain evidence="4">DH-2019</strain>
    </source>
</reference>
<name>A0ABR0VWN7_REHGL</name>
<dbReference type="PANTHER" id="PTHR47951">
    <property type="entry name" value="OS08G0547900 PROTEIN"/>
    <property type="match status" value="1"/>
</dbReference>
<keyword evidence="3" id="KW-0349">Heme</keyword>
<keyword evidence="5" id="KW-1185">Reference proteome</keyword>
<dbReference type="PROSITE" id="PS00086">
    <property type="entry name" value="CYTOCHROME_P450"/>
    <property type="match status" value="1"/>
</dbReference>
<protein>
    <submittedName>
        <fullName evidence="4">Uncharacterized protein</fullName>
    </submittedName>
</protein>
<dbReference type="PANTHER" id="PTHR47951:SF7">
    <property type="entry name" value="FLAVONOID 3',5'-HYDROXYLASE-LIKE ISOFORM X1"/>
    <property type="match status" value="1"/>
</dbReference>
<dbReference type="PRINTS" id="PR00385">
    <property type="entry name" value="P450"/>
</dbReference>
<accession>A0ABR0VWN7</accession>
<gene>
    <name evidence="4" type="ORF">DH2020_027613</name>
</gene>
<comment type="subcellular location">
    <subcellularLocation>
        <location evidence="1">Membrane</location>
        <topology evidence="1">Single-pass membrane protein</topology>
    </subcellularLocation>
</comment>
<keyword evidence="3" id="KW-0408">Iron</keyword>
<dbReference type="InterPro" id="IPR002401">
    <property type="entry name" value="Cyt_P450_E_grp-I"/>
</dbReference>
<keyword evidence="2 3" id="KW-0560">Oxidoreductase</keyword>
<evidence type="ECO:0000313" key="5">
    <source>
        <dbReference type="Proteomes" id="UP001318860"/>
    </source>
</evidence>
<evidence type="ECO:0000313" key="4">
    <source>
        <dbReference type="EMBL" id="KAK6138656.1"/>
    </source>
</evidence>
<dbReference type="PRINTS" id="PR00463">
    <property type="entry name" value="EP450I"/>
</dbReference>
<dbReference type="InterPro" id="IPR036396">
    <property type="entry name" value="Cyt_P450_sf"/>
</dbReference>
<evidence type="ECO:0000256" key="1">
    <source>
        <dbReference type="ARBA" id="ARBA00004167"/>
    </source>
</evidence>
<dbReference type="Proteomes" id="UP001318860">
    <property type="component" value="Unassembled WGS sequence"/>
</dbReference>
<sequence length="521" mass="59197">MPPFSCIHGNSRIQKHKSLHFHSSRPANSPPFLNPNLHLQFTQLAHKYGPVYKLWLGSQLSVVISSPSLIKEVVRDHDTIFANHDPSVAGIVATGGLDIVWSPYGKYWRDMRKLFAREMLSNNNLQASYGLRREEVRRVIGDIVNTKIGKPIEIGEFVFRTELNVIMSLLWGGLIDQEERDRLGAEFRVKISKVVDLMGKPNVSDFFPGLARFDFQGVERDMRSILPGLEQIFDSVIDARMKIMTAGDENKDESRKDFLGVLLELKEQEVGKTSSFGLTQIKAILLDMVIGATDTTSTTIEWVLAELLDNPGAMEKAQQELTHVVGMNNIVEESHISKLHYLEAVVKETFRLHPALPLLLPRMPNESRIIGGYTIPKDSKVFLNTWSIYRDPQVWEDPLQFKPDRFLNDDTGKFDYMGNNFEYLPFGSGRRMCPGLILGEKMVMYFVATLLHSFEWRLPEGKRVDLLEQFGIVMRRKTPLFAIPYQRLQSLDLSLSKDCFRLTTGSLLGQPIVLGLCVDGQ</sequence>
<comment type="caution">
    <text evidence="4">The sequence shown here is derived from an EMBL/GenBank/DDBJ whole genome shotgun (WGS) entry which is preliminary data.</text>
</comment>
<dbReference type="InterPro" id="IPR017972">
    <property type="entry name" value="Cyt_P450_CS"/>
</dbReference>